<dbReference type="Gene3D" id="1.20.1280.170">
    <property type="entry name" value="Exocyst complex component Exo70"/>
    <property type="match status" value="1"/>
</dbReference>
<dbReference type="PANTHER" id="PTHR12542">
    <property type="entry name" value="EXOCYST COMPLEX PROTEIN EXO70"/>
    <property type="match status" value="1"/>
</dbReference>
<evidence type="ECO:0000256" key="3">
    <source>
        <dbReference type="RuleBase" id="RU365026"/>
    </source>
</evidence>
<dbReference type="GO" id="GO:0005546">
    <property type="term" value="F:phosphatidylinositol-4,5-bisphosphate binding"/>
    <property type="evidence" value="ECO:0007669"/>
    <property type="project" value="InterPro"/>
</dbReference>
<accession>A0A2P2NI66</accession>
<keyword evidence="3" id="KW-0268">Exocytosis</keyword>
<dbReference type="GO" id="GO:0006887">
    <property type="term" value="P:exocytosis"/>
    <property type="evidence" value="ECO:0007669"/>
    <property type="project" value="UniProtKB-KW"/>
</dbReference>
<dbReference type="Pfam" id="PF03081">
    <property type="entry name" value="Exo70_C"/>
    <property type="match status" value="1"/>
</dbReference>
<comment type="function">
    <text evidence="3">Component of the exocyst complex.</text>
</comment>
<dbReference type="SUPFAM" id="SSF74788">
    <property type="entry name" value="Cullin repeat-like"/>
    <property type="match status" value="1"/>
</dbReference>
<dbReference type="GO" id="GO:0000145">
    <property type="term" value="C:exocyst"/>
    <property type="evidence" value="ECO:0007669"/>
    <property type="project" value="InterPro"/>
</dbReference>
<evidence type="ECO:0000256" key="1">
    <source>
        <dbReference type="ARBA" id="ARBA00006756"/>
    </source>
</evidence>
<dbReference type="AlphaFoldDB" id="A0A2P2NI66"/>
<evidence type="ECO:0000259" key="4">
    <source>
        <dbReference type="Pfam" id="PF03081"/>
    </source>
</evidence>
<organism evidence="5">
    <name type="scientific">Rhizophora mucronata</name>
    <name type="common">Asiatic mangrove</name>
    <dbReference type="NCBI Taxonomy" id="61149"/>
    <lineage>
        <taxon>Eukaryota</taxon>
        <taxon>Viridiplantae</taxon>
        <taxon>Streptophyta</taxon>
        <taxon>Embryophyta</taxon>
        <taxon>Tracheophyta</taxon>
        <taxon>Spermatophyta</taxon>
        <taxon>Magnoliopsida</taxon>
        <taxon>eudicotyledons</taxon>
        <taxon>Gunneridae</taxon>
        <taxon>Pentapetalae</taxon>
        <taxon>rosids</taxon>
        <taxon>fabids</taxon>
        <taxon>Malpighiales</taxon>
        <taxon>Rhizophoraceae</taxon>
        <taxon>Rhizophora</taxon>
    </lineage>
</organism>
<evidence type="ECO:0000256" key="2">
    <source>
        <dbReference type="ARBA" id="ARBA00022448"/>
    </source>
</evidence>
<comment type="similarity">
    <text evidence="1 3">Belongs to the EXO70 family.</text>
</comment>
<sequence length="562" mass="63919">MALEEAERRRRRTTIPNMEATSSTTRAAWQKKMIFQGHHGQDRLDQNWSSVIEELQNVSAAPLEKKFRDLLISHSIAPIELEPLITKQHKTIVDGDAIDIVAKDDGIQPAELKIWPVELIPRKAVTELQSTTEHMIASGCLQECLRAYKSVRKSVVNASFQSLGIENDVQAFEGLAIPESKLRERVRAARDFMRILLPSEKKLCKQIFAGIDEMDACFWEITEGPVIQLLNFAKLMGSRERSPENLFQFLELHEALMDLLLDIKMIFYSKLADPIPILAVEVSSTLAKAAREAFSAFENEVLHWHPESPDLAGGNIHPSTRYVMKCVRLMIFDHKKTLTELITWKPSTGSMHAEPSSTDFPELEGKDPLGIHLLWIIVVLQFNLEGKSIHCNDASLAHLFMMNNCHYIVQKIEGCQELKDTIGEYYLRKLTGKCWRASRNYQRTTLAGLLHCFRGEGLLVSGSSSSGVSKVALRERMKTFNAMFDKVHRTQATWFVPDNQLREELRISINEKLIQAYRMFIGLYCNHMKVNYIKYTAEDLENAVFDLFEGSHPQGRGDSEGA</sequence>
<feature type="domain" description="Exocyst complex subunit Exo70 C-terminal" evidence="4">
    <location>
        <begin position="185"/>
        <end position="543"/>
    </location>
</feature>
<keyword evidence="3" id="KW-0653">Protein transport</keyword>
<name>A0A2P2NI66_RHIMU</name>
<dbReference type="PANTHER" id="PTHR12542:SF7">
    <property type="entry name" value="EXOCYST SUBUNIT EXO70 FAMILY PROTEIN"/>
    <property type="match status" value="1"/>
</dbReference>
<dbReference type="EMBL" id="GGEC01061660">
    <property type="protein sequence ID" value="MBX42144.1"/>
    <property type="molecule type" value="Transcribed_RNA"/>
</dbReference>
<keyword evidence="2 3" id="KW-0813">Transport</keyword>
<dbReference type="InterPro" id="IPR016159">
    <property type="entry name" value="Cullin_repeat-like_dom_sf"/>
</dbReference>
<dbReference type="InterPro" id="IPR046364">
    <property type="entry name" value="Exo70_C"/>
</dbReference>
<reference evidence="5" key="1">
    <citation type="submission" date="2018-02" db="EMBL/GenBank/DDBJ databases">
        <title>Rhizophora mucronata_Transcriptome.</title>
        <authorList>
            <person name="Meera S.P."/>
            <person name="Sreeshan A."/>
            <person name="Augustine A."/>
        </authorList>
    </citation>
    <scope>NUCLEOTIDE SEQUENCE</scope>
    <source>
        <tissue evidence="5">Leaf</tissue>
    </source>
</reference>
<dbReference type="GO" id="GO:0015031">
    <property type="term" value="P:protein transport"/>
    <property type="evidence" value="ECO:0007669"/>
    <property type="project" value="UniProtKB-KW"/>
</dbReference>
<dbReference type="InterPro" id="IPR004140">
    <property type="entry name" value="Exo70"/>
</dbReference>
<evidence type="ECO:0000313" key="5">
    <source>
        <dbReference type="EMBL" id="MBX42144.1"/>
    </source>
</evidence>
<proteinExistence type="inferred from homology"/>
<protein>
    <recommendedName>
        <fullName evidence="3">Exocyst subunit Exo70 family protein</fullName>
    </recommendedName>
</protein>